<evidence type="ECO:0000256" key="2">
    <source>
        <dbReference type="ARBA" id="ARBA00024023"/>
    </source>
</evidence>
<feature type="domain" description="XPG N-terminal" evidence="3">
    <location>
        <begin position="123"/>
        <end position="225"/>
    </location>
</feature>
<dbReference type="InterPro" id="IPR022039">
    <property type="entry name" value="MKT1_C"/>
</dbReference>
<dbReference type="Gene3D" id="3.40.50.1010">
    <property type="entry name" value="5'-nuclease"/>
    <property type="match status" value="1"/>
</dbReference>
<reference evidence="4" key="2">
    <citation type="journal article" date="2023" name="IMA Fungus">
        <title>Comparative genomic study of the Penicillium genus elucidates a diverse pangenome and 15 lateral gene transfer events.</title>
        <authorList>
            <person name="Petersen C."/>
            <person name="Sorensen T."/>
            <person name="Nielsen M.R."/>
            <person name="Sondergaard T.E."/>
            <person name="Sorensen J.L."/>
            <person name="Fitzpatrick D.A."/>
            <person name="Frisvad J.C."/>
            <person name="Nielsen K.L."/>
        </authorList>
    </citation>
    <scope>NUCLEOTIDE SEQUENCE</scope>
    <source>
        <strain evidence="4">IBT 21917</strain>
    </source>
</reference>
<proteinExistence type="inferred from homology"/>
<dbReference type="Pfam" id="PF12246">
    <property type="entry name" value="MKT1_C"/>
    <property type="match status" value="1"/>
</dbReference>
<protein>
    <submittedName>
        <fullName evidence="4">XPG N-terminal</fullName>
    </submittedName>
</protein>
<organism evidence="4 5">
    <name type="scientific">Penicillium capsulatum</name>
    <dbReference type="NCBI Taxonomy" id="69766"/>
    <lineage>
        <taxon>Eukaryota</taxon>
        <taxon>Fungi</taxon>
        <taxon>Dikarya</taxon>
        <taxon>Ascomycota</taxon>
        <taxon>Pezizomycotina</taxon>
        <taxon>Eurotiomycetes</taxon>
        <taxon>Eurotiomycetidae</taxon>
        <taxon>Eurotiales</taxon>
        <taxon>Aspergillaceae</taxon>
        <taxon>Penicillium</taxon>
    </lineage>
</organism>
<reference evidence="4" key="1">
    <citation type="submission" date="2022-11" db="EMBL/GenBank/DDBJ databases">
        <authorList>
            <person name="Petersen C."/>
        </authorList>
    </citation>
    <scope>NUCLEOTIDE SEQUENCE</scope>
    <source>
        <strain evidence="4">IBT 21917</strain>
    </source>
</reference>
<dbReference type="OrthoDB" id="17262at2759"/>
<accession>A0A9W9HRS5</accession>
<dbReference type="InterPro" id="IPR006084">
    <property type="entry name" value="XPG/Rad2"/>
</dbReference>
<dbReference type="CDD" id="cd09902">
    <property type="entry name" value="H3TH_MKT1"/>
    <property type="match status" value="1"/>
</dbReference>
<comment type="caution">
    <text evidence="4">The sequence shown here is derived from an EMBL/GenBank/DDBJ whole genome shotgun (WGS) entry which is preliminary data.</text>
</comment>
<dbReference type="Pfam" id="PF12247">
    <property type="entry name" value="MKT1_N"/>
    <property type="match status" value="1"/>
</dbReference>
<evidence type="ECO:0000313" key="4">
    <source>
        <dbReference type="EMBL" id="KAJ5152324.1"/>
    </source>
</evidence>
<evidence type="ECO:0000256" key="1">
    <source>
        <dbReference type="ARBA" id="ARBA00022845"/>
    </source>
</evidence>
<dbReference type="PANTHER" id="PTHR11081:SF32">
    <property type="entry name" value="POST-TRANSCRIPTIONAL REGULATOR MKT1"/>
    <property type="match status" value="1"/>
</dbReference>
<dbReference type="GO" id="GO:0003730">
    <property type="term" value="F:mRNA 3'-UTR binding"/>
    <property type="evidence" value="ECO:0007669"/>
    <property type="project" value="TreeGrafter"/>
</dbReference>
<dbReference type="EMBL" id="JAPQKO010000008">
    <property type="protein sequence ID" value="KAJ5152324.1"/>
    <property type="molecule type" value="Genomic_DNA"/>
</dbReference>
<evidence type="ECO:0000259" key="3">
    <source>
        <dbReference type="SMART" id="SM00485"/>
    </source>
</evidence>
<dbReference type="Pfam" id="PF00752">
    <property type="entry name" value="XPG_N"/>
    <property type="match status" value="1"/>
</dbReference>
<dbReference type="InterPro" id="IPR022040">
    <property type="entry name" value="MKT1_N"/>
</dbReference>
<evidence type="ECO:0000313" key="5">
    <source>
        <dbReference type="Proteomes" id="UP001146351"/>
    </source>
</evidence>
<dbReference type="SUPFAM" id="SSF88723">
    <property type="entry name" value="PIN domain-like"/>
    <property type="match status" value="1"/>
</dbReference>
<name>A0A9W9HRS5_9EURO</name>
<dbReference type="InterPro" id="IPR037314">
    <property type="entry name" value="MKT1_H3TH"/>
</dbReference>
<comment type="similarity">
    <text evidence="2">Belongs to the XPG/RAD2 endonuclease family.</text>
</comment>
<dbReference type="SMART" id="SM00485">
    <property type="entry name" value="XPGN"/>
    <property type="match status" value="1"/>
</dbReference>
<dbReference type="PRINTS" id="PR00853">
    <property type="entry name" value="XPGRADSUPER"/>
</dbReference>
<dbReference type="GO" id="GO:0004518">
    <property type="term" value="F:nuclease activity"/>
    <property type="evidence" value="ECO:0007669"/>
    <property type="project" value="InterPro"/>
</dbReference>
<dbReference type="PANTHER" id="PTHR11081">
    <property type="entry name" value="FLAP ENDONUCLEASE FAMILY MEMBER"/>
    <property type="match status" value="1"/>
</dbReference>
<dbReference type="GO" id="GO:0006417">
    <property type="term" value="P:regulation of translation"/>
    <property type="evidence" value="ECO:0007669"/>
    <property type="project" value="UniProtKB-KW"/>
</dbReference>
<dbReference type="AlphaFoldDB" id="A0A9W9HRS5"/>
<keyword evidence="1" id="KW-0810">Translation regulation</keyword>
<dbReference type="InterPro" id="IPR006085">
    <property type="entry name" value="XPG_DNA_repair_N"/>
</dbReference>
<gene>
    <name evidence="4" type="ORF">N7492_010619</name>
</gene>
<dbReference type="CDD" id="cd09858">
    <property type="entry name" value="PIN_MKT1"/>
    <property type="match status" value="1"/>
</dbReference>
<dbReference type="InterPro" id="IPR029060">
    <property type="entry name" value="PIN-like_dom_sf"/>
</dbReference>
<dbReference type="Proteomes" id="UP001146351">
    <property type="component" value="Unassembled WGS sequence"/>
</dbReference>
<sequence length="885" mass="99532">MFPLLIACIAPTSRPEVPGKARDTINQAQRNIQTNETSISHLQEIPILPEISDPAGVDVLKRAATAAKTKSQLHFLPSPHPQLKHDLIATSFHPIPPPPRLSLPELQCSALNRALHPICFATMPIRPLDDWVEGRTQSLPLSALKGTVVGIDASFYLDRHLKNQSTREALLGALGGFPFALKANIEKELQTFKNLGVGCIFVFNGLDFGKKQKDLRNRAQAASVRSFEQAWDLYDQQQADQVVDAFSNAGMIFYLYPFPSWSTSAPDVGDIHWILPSYATTTDQYCYSGTPPPETLYKFLQRILNQNGISFLVAPYSAAAQLSYLARGSSPIVDAVFGPSETLMFDLDKLVVRIDSEPAKFHWITKQTCQEELGRLSNDQFVEFCLLLGSSFLRSFPLFENPAFPGKHPAVRDALPMFNAAGRSALTLCAQFEDDRRIQDLEYTDRYKRAFLVVKHHVYMDIDGRVVPLDPETTSSDLHELIGQRLPEELYFYLSKGILGAEVPNFLTSGEVCISLPLGAEDTEVFRHLVGDTLTPIRTQSISLLANSLHRFYQTKVIQIRPWFDENSENRKINLREIPSVKETIQSWKVPGDQYPETIKKLQAPRGSIKFAIQSVKNTEFVSKSFATKETPILSAQEDILSNVMWRFLQLRGYVDAKHNLTTWGKVLEQALSTVDQIDELEEAIFIAIEMLRFDLLNTKGWFSHVSGGPMRGSEEDKTFNMLVSRVACIAKLQHKSIGYSGPLSRQLLCYRSLISEVRYALRNLIEVVLAGLLLSGEADRDRSDWSELGIKLPFIDDNDCGLGIAVRTYLDDLPLQANPTSPEARSEVKSKGKEWFQHSESFNGNLELAFKLWDAVYKGTQTAGKEIKDSKLWEDANEWLSERR</sequence>
<keyword evidence="5" id="KW-1185">Reference proteome</keyword>